<dbReference type="AlphaFoldDB" id="A0A2H0W8S9"/>
<comment type="caution">
    <text evidence="1">The sequence shown here is derived from an EMBL/GenBank/DDBJ whole genome shotgun (WGS) entry which is preliminary data.</text>
</comment>
<sequence>MAGINGGIGGIFVTEDGVNFTPAPIDPEKVEGSARFNRLDGSVEGVVFKGGNVLEYLEIDGEVVLRRERVDHAIEPQAEKPSPGRGIER</sequence>
<proteinExistence type="predicted"/>
<reference evidence="2" key="1">
    <citation type="submission" date="2017-09" db="EMBL/GenBank/DDBJ databases">
        <title>Depth-based differentiation of microbial function through sediment-hosted aquifers and enrichment of novel symbionts in the deep terrestrial subsurface.</title>
        <authorList>
            <person name="Probst A.J."/>
            <person name="Ladd B."/>
            <person name="Jarett J.K."/>
            <person name="Geller-Mcgrath D.E."/>
            <person name="Sieber C.M.K."/>
            <person name="Emerson J.B."/>
            <person name="Anantharaman K."/>
            <person name="Thomas B.C."/>
            <person name="Malmstrom R."/>
            <person name="Stieglmeier M."/>
            <person name="Klingl A."/>
            <person name="Woyke T."/>
            <person name="Ryan C.M."/>
            <person name="Banfield J.F."/>
        </authorList>
    </citation>
    <scope>NUCLEOTIDE SEQUENCE [LARGE SCALE GENOMIC DNA]</scope>
</reference>
<gene>
    <name evidence="1" type="ORF">COT75_03310</name>
</gene>
<organism evidence="1 2">
    <name type="scientific">Candidatus Beckwithbacteria bacterium CG10_big_fil_rev_8_21_14_0_10_34_10</name>
    <dbReference type="NCBI Taxonomy" id="1974495"/>
    <lineage>
        <taxon>Bacteria</taxon>
        <taxon>Candidatus Beckwithiibacteriota</taxon>
    </lineage>
</organism>
<name>A0A2H0W8S9_9BACT</name>
<evidence type="ECO:0000313" key="1">
    <source>
        <dbReference type="EMBL" id="PIS09066.1"/>
    </source>
</evidence>
<protein>
    <submittedName>
        <fullName evidence="1">Uncharacterized protein</fullName>
    </submittedName>
</protein>
<evidence type="ECO:0000313" key="2">
    <source>
        <dbReference type="Proteomes" id="UP000230093"/>
    </source>
</evidence>
<dbReference type="EMBL" id="PEZT01000020">
    <property type="protein sequence ID" value="PIS09066.1"/>
    <property type="molecule type" value="Genomic_DNA"/>
</dbReference>
<dbReference type="Proteomes" id="UP000230093">
    <property type="component" value="Unassembled WGS sequence"/>
</dbReference>
<accession>A0A2H0W8S9</accession>